<dbReference type="SUPFAM" id="SSF88713">
    <property type="entry name" value="Glycoside hydrolase/deacetylase"/>
    <property type="match status" value="1"/>
</dbReference>
<dbReference type="EMBL" id="KZ084106">
    <property type="protein sequence ID" value="OSD02242.1"/>
    <property type="molecule type" value="Genomic_DNA"/>
</dbReference>
<dbReference type="InterPro" id="IPR011330">
    <property type="entry name" value="Glyco_hydro/deAcase_b/a-brl"/>
</dbReference>
<dbReference type="Gene3D" id="3.20.20.370">
    <property type="entry name" value="Glycoside hydrolase/deacetylase"/>
    <property type="match status" value="1"/>
</dbReference>
<dbReference type="PANTHER" id="PTHR30292:SF0">
    <property type="entry name" value="5-OXOPROLINASE SUBUNIT A"/>
    <property type="match status" value="1"/>
</dbReference>
<accession>A0A1Y2IQK2</accession>
<evidence type="ECO:0000313" key="2">
    <source>
        <dbReference type="Proteomes" id="UP000193067"/>
    </source>
</evidence>
<dbReference type="InterPro" id="IPR005501">
    <property type="entry name" value="LamB/YcsF/PxpA-like"/>
</dbReference>
<dbReference type="GO" id="GO:0005975">
    <property type="term" value="P:carbohydrate metabolic process"/>
    <property type="evidence" value="ECO:0007669"/>
    <property type="project" value="InterPro"/>
</dbReference>
<dbReference type="OrthoDB" id="5295431at2759"/>
<dbReference type="NCBIfam" id="NF003814">
    <property type="entry name" value="PRK05406.1-3"/>
    <property type="match status" value="1"/>
</dbReference>
<gene>
    <name evidence="1" type="ORF">PYCCODRAFT_1435561</name>
</gene>
<evidence type="ECO:0000313" key="1">
    <source>
        <dbReference type="EMBL" id="OSD02242.1"/>
    </source>
</evidence>
<proteinExistence type="predicted"/>
<dbReference type="Pfam" id="PF03746">
    <property type="entry name" value="LamB_YcsF"/>
    <property type="match status" value="1"/>
</dbReference>
<dbReference type="PANTHER" id="PTHR30292">
    <property type="entry name" value="UNCHARACTERIZED PROTEIN YBGL-RELATED"/>
    <property type="match status" value="1"/>
</dbReference>
<sequence>MTRIRATVNCDMGEGYSLYRIGDDEALMQTIHLANVACGFHASDFSIMNETVRIAKANNVLVGAHPSLPDKQGFGRREMAMEPDELAACFIYQVGALLGFLVAHDMKLNHLKPHGAVYGMTARDPALARAAVGVAKTFGVPFMGLAGTCHQTAAEELGVPFIAEWFADLDYSPEGKLIITKKHDPVPLRVVQDRVNRLLAEQQITTTAGHLPLAAGVREVSICCHSDTPGAVEIAKTVKALVDANNAQVA</sequence>
<dbReference type="AlphaFoldDB" id="A0A1Y2IQK2"/>
<protein>
    <submittedName>
        <fullName evidence="1">Lactam utilization protein lamb</fullName>
    </submittedName>
</protein>
<dbReference type="STRING" id="1353009.A0A1Y2IQK2"/>
<keyword evidence="2" id="KW-1185">Reference proteome</keyword>
<reference evidence="1 2" key="1">
    <citation type="journal article" date="2015" name="Biotechnol. Biofuels">
        <title>Enhanced degradation of softwood versus hardwood by the white-rot fungus Pycnoporus coccineus.</title>
        <authorList>
            <person name="Couturier M."/>
            <person name="Navarro D."/>
            <person name="Chevret D."/>
            <person name="Henrissat B."/>
            <person name="Piumi F."/>
            <person name="Ruiz-Duenas F.J."/>
            <person name="Martinez A.T."/>
            <person name="Grigoriev I.V."/>
            <person name="Riley R."/>
            <person name="Lipzen A."/>
            <person name="Berrin J.G."/>
            <person name="Master E.R."/>
            <person name="Rosso M.N."/>
        </authorList>
    </citation>
    <scope>NUCLEOTIDE SEQUENCE [LARGE SCALE GENOMIC DNA]</scope>
    <source>
        <strain evidence="1 2">BRFM310</strain>
    </source>
</reference>
<organism evidence="1 2">
    <name type="scientific">Trametes coccinea (strain BRFM310)</name>
    <name type="common">Pycnoporus coccineus</name>
    <dbReference type="NCBI Taxonomy" id="1353009"/>
    <lineage>
        <taxon>Eukaryota</taxon>
        <taxon>Fungi</taxon>
        <taxon>Dikarya</taxon>
        <taxon>Basidiomycota</taxon>
        <taxon>Agaricomycotina</taxon>
        <taxon>Agaricomycetes</taxon>
        <taxon>Polyporales</taxon>
        <taxon>Polyporaceae</taxon>
        <taxon>Trametes</taxon>
    </lineage>
</organism>
<dbReference type="Proteomes" id="UP000193067">
    <property type="component" value="Unassembled WGS sequence"/>
</dbReference>
<name>A0A1Y2IQK2_TRAC3</name>